<dbReference type="Proteomes" id="UP001432322">
    <property type="component" value="Unassembled WGS sequence"/>
</dbReference>
<dbReference type="GO" id="GO:0004620">
    <property type="term" value="F:phospholipase activity"/>
    <property type="evidence" value="ECO:0007669"/>
    <property type="project" value="InterPro"/>
</dbReference>
<dbReference type="EMBL" id="BTSY01000003">
    <property type="protein sequence ID" value="GMT20621.1"/>
    <property type="molecule type" value="Genomic_DNA"/>
</dbReference>
<accession>A0AAV5VMJ1</accession>
<keyword evidence="1" id="KW-0812">Transmembrane</keyword>
<keyword evidence="1" id="KW-1133">Transmembrane helix</keyword>
<keyword evidence="1" id="KW-0472">Membrane</keyword>
<evidence type="ECO:0008006" key="4">
    <source>
        <dbReference type="Google" id="ProtNLM"/>
    </source>
</evidence>
<protein>
    <recommendedName>
        <fullName evidence="4">Lipase</fullName>
    </recommendedName>
</protein>
<dbReference type="GO" id="GO:0006644">
    <property type="term" value="P:phospholipid metabolic process"/>
    <property type="evidence" value="ECO:0007669"/>
    <property type="project" value="TreeGrafter"/>
</dbReference>
<sequence>MTGEYLPIQSTENKSSHNVDRKEIFLRQLKVVAFLTILFILSFIVSQIFLLIIRRNGSVRSNESTVQLKSLSEQHIGVFRLPVHGEFNCEKSLLDASPSSPFDANRVRPADVKYIAAMGDSYMTGFLSYASSVENEESANDTRNSVGNSFIMGGNGALADHLTLANVFRHLNPSLIGYSTGNGLEDGETNLNVARPGMWVNDMQRQARELIRRFGNYSTKSLEEDWKLINIFVGTKDISGYCIGEVGVELLASFRNTGRKEHAVIVQHIFDDLWTPLRKEDSSFNADFYAIDAFHLSNYGNSLQLWYHLVLPDHAKITINRMMSDESPLLLCPQVACPFIRTPDNSVDCD</sequence>
<organism evidence="2 3">
    <name type="scientific">Pristionchus fissidentatus</name>
    <dbReference type="NCBI Taxonomy" id="1538716"/>
    <lineage>
        <taxon>Eukaryota</taxon>
        <taxon>Metazoa</taxon>
        <taxon>Ecdysozoa</taxon>
        <taxon>Nematoda</taxon>
        <taxon>Chromadorea</taxon>
        <taxon>Rhabditida</taxon>
        <taxon>Rhabditina</taxon>
        <taxon>Diplogasteromorpha</taxon>
        <taxon>Diplogasteroidea</taxon>
        <taxon>Neodiplogasteridae</taxon>
        <taxon>Pristionchus</taxon>
    </lineage>
</organism>
<evidence type="ECO:0000256" key="1">
    <source>
        <dbReference type="SAM" id="Phobius"/>
    </source>
</evidence>
<proteinExistence type="predicted"/>
<dbReference type="InterPro" id="IPR038885">
    <property type="entry name" value="PLB1"/>
</dbReference>
<reference evidence="2" key="1">
    <citation type="submission" date="2023-10" db="EMBL/GenBank/DDBJ databases">
        <title>Genome assembly of Pristionchus species.</title>
        <authorList>
            <person name="Yoshida K."/>
            <person name="Sommer R.J."/>
        </authorList>
    </citation>
    <scope>NUCLEOTIDE SEQUENCE</scope>
    <source>
        <strain evidence="2">RS5133</strain>
    </source>
</reference>
<comment type="caution">
    <text evidence="2">The sequence shown here is derived from an EMBL/GenBank/DDBJ whole genome shotgun (WGS) entry which is preliminary data.</text>
</comment>
<dbReference type="AlphaFoldDB" id="A0AAV5VMJ1"/>
<dbReference type="PANTHER" id="PTHR21325">
    <property type="entry name" value="PHOSPHOLIPASE B, PLB1"/>
    <property type="match status" value="1"/>
</dbReference>
<name>A0AAV5VMJ1_9BILA</name>
<feature type="transmembrane region" description="Helical" evidence="1">
    <location>
        <begin position="31"/>
        <end position="53"/>
    </location>
</feature>
<evidence type="ECO:0000313" key="3">
    <source>
        <dbReference type="Proteomes" id="UP001432322"/>
    </source>
</evidence>
<keyword evidence="3" id="KW-1185">Reference proteome</keyword>
<evidence type="ECO:0000313" key="2">
    <source>
        <dbReference type="EMBL" id="GMT20621.1"/>
    </source>
</evidence>
<gene>
    <name evidence="2" type="ORF">PFISCL1PPCAC_11918</name>
</gene>
<dbReference type="PANTHER" id="PTHR21325:SF31">
    <property type="entry name" value="GH22081P-RELATED"/>
    <property type="match status" value="1"/>
</dbReference>